<feature type="active site" evidence="5">
    <location>
        <position position="214"/>
    </location>
</feature>
<dbReference type="InterPro" id="IPR059049">
    <property type="entry name" value="TSEN34_N"/>
</dbReference>
<evidence type="ECO:0000256" key="2">
    <source>
        <dbReference type="ARBA" id="ARBA00022694"/>
    </source>
</evidence>
<evidence type="ECO:0000259" key="6">
    <source>
        <dbReference type="Pfam" id="PF01974"/>
    </source>
</evidence>
<name>A0A9N9FEY2_9GLOM</name>
<sequence length="269" mass="31394">MTTCDLIKRINQSRDFPTMLVKQHAQPPFKVHIVGKNKAFVWDAKVGSLVGSLPRFPLQNQFYGLPLSLTPEEVTLLLSEGIIVLVNDEKSHQTPTKLQIEEYEKSQKENENHQLQDISYDFKQKEKRKIGFVSSITIKTVSTNSFEWYNDDNQKFNTLEIAKQSNIWNWPETESEKYKFKIFYDLWKKGYFITSGIKFGGDYLLYSGDPLRFHSQYIATIMDRNKIISSLDIITFGRLGKAVKKSYMLCSWDQNFDKGIYFCLEWAGF</sequence>
<dbReference type="GO" id="GO:0000379">
    <property type="term" value="P:tRNA-type intron splice site recognition and cleavage"/>
    <property type="evidence" value="ECO:0007669"/>
    <property type="project" value="UniProtKB-UniRule"/>
</dbReference>
<organism evidence="8 9">
    <name type="scientific">Diversispora eburnea</name>
    <dbReference type="NCBI Taxonomy" id="1213867"/>
    <lineage>
        <taxon>Eukaryota</taxon>
        <taxon>Fungi</taxon>
        <taxon>Fungi incertae sedis</taxon>
        <taxon>Mucoromycota</taxon>
        <taxon>Glomeromycotina</taxon>
        <taxon>Glomeromycetes</taxon>
        <taxon>Diversisporales</taxon>
        <taxon>Diversisporaceae</taxon>
        <taxon>Diversispora</taxon>
    </lineage>
</organism>
<dbReference type="Gene3D" id="3.40.1350.10">
    <property type="match status" value="1"/>
</dbReference>
<accession>A0A9N9FEY2</accession>
<comment type="caution">
    <text evidence="8">The sequence shown here is derived from an EMBL/GenBank/DDBJ whole genome shotgun (WGS) entry which is preliminary data.</text>
</comment>
<dbReference type="InterPro" id="IPR006677">
    <property type="entry name" value="tRNA_intron_Endonuc_cat-like"/>
</dbReference>
<evidence type="ECO:0000256" key="1">
    <source>
        <dbReference type="ARBA" id="ARBA00008078"/>
    </source>
</evidence>
<dbReference type="Pfam" id="PF26577">
    <property type="entry name" value="TSEN34_N"/>
    <property type="match status" value="1"/>
</dbReference>
<dbReference type="Proteomes" id="UP000789706">
    <property type="component" value="Unassembled WGS sequence"/>
</dbReference>
<dbReference type="PANTHER" id="PTHR13070:SF0">
    <property type="entry name" value="TRNA-SPLICING ENDONUCLEASE SUBUNIT SEN34"/>
    <property type="match status" value="1"/>
</dbReference>
<evidence type="ECO:0000256" key="4">
    <source>
        <dbReference type="PIRNR" id="PIRNR017250"/>
    </source>
</evidence>
<proteinExistence type="inferred from homology"/>
<dbReference type="NCBIfam" id="TIGR00324">
    <property type="entry name" value="endA"/>
    <property type="match status" value="1"/>
</dbReference>
<dbReference type="AlphaFoldDB" id="A0A9N9FEY2"/>
<comment type="function">
    <text evidence="4">Constitutes one of the two catalytic subunit of the tRNA-splicing endonuclease complex, a complex responsible for identification and cleavage of the splice sites in pre-tRNA. It cleaves pre-tRNA at the 5'- and 3'-splice sites to release the intron. The products are an intron and two tRNA half-molecules bearing 2',3'-cyclic phosphate and 5'-OH termini. There are no conserved sequences at the splice sites, but the intron is invariably located at the same site in the gene, placing the splice sites an invariant distance from the constant structural features of the tRNA body.</text>
</comment>
<dbReference type="PANTHER" id="PTHR13070">
    <property type="entry name" value="TRNA-SPLICING ENDONUCLEASE SUBUNIT SEN34-RELATED"/>
    <property type="match status" value="1"/>
</dbReference>
<feature type="domain" description="TSEN34 N-terminal" evidence="7">
    <location>
        <begin position="46"/>
        <end position="88"/>
    </location>
</feature>
<comment type="similarity">
    <text evidence="1 4">Belongs to the tRNA-intron endonuclease family.</text>
</comment>
<dbReference type="PIRSF" id="PIRSF017250">
    <property type="entry name" value="tRNA_splic_SEN34"/>
    <property type="match status" value="1"/>
</dbReference>
<dbReference type="InterPro" id="IPR011856">
    <property type="entry name" value="tRNA_endonuc-like_dom_sf"/>
</dbReference>
<evidence type="ECO:0000256" key="5">
    <source>
        <dbReference type="PIRSR" id="PIRSR017250-50"/>
    </source>
</evidence>
<dbReference type="InterPro" id="IPR006676">
    <property type="entry name" value="tRNA_splic"/>
</dbReference>
<gene>
    <name evidence="8" type="ORF">DEBURN_LOCUS6061</name>
</gene>
<keyword evidence="3 4" id="KW-0456">Lyase</keyword>
<dbReference type="GO" id="GO:0000214">
    <property type="term" value="C:tRNA-intron endonuclease complex"/>
    <property type="evidence" value="ECO:0007669"/>
    <property type="project" value="UniProtKB-UniRule"/>
</dbReference>
<evidence type="ECO:0000313" key="8">
    <source>
        <dbReference type="EMBL" id="CAG8529342.1"/>
    </source>
</evidence>
<feature type="domain" description="tRNA intron endonuclease catalytic" evidence="6">
    <location>
        <begin position="179"/>
        <end position="257"/>
    </location>
</feature>
<feature type="active site" evidence="5">
    <location>
        <position position="206"/>
    </location>
</feature>
<reference evidence="8" key="1">
    <citation type="submission" date="2021-06" db="EMBL/GenBank/DDBJ databases">
        <authorList>
            <person name="Kallberg Y."/>
            <person name="Tangrot J."/>
            <person name="Rosling A."/>
        </authorList>
    </citation>
    <scope>NUCLEOTIDE SEQUENCE</scope>
    <source>
        <strain evidence="8">AZ414A</strain>
    </source>
</reference>
<dbReference type="EMBL" id="CAJVPK010000587">
    <property type="protein sequence ID" value="CAG8529342.1"/>
    <property type="molecule type" value="Genomic_DNA"/>
</dbReference>
<protein>
    <recommendedName>
        <fullName evidence="4">tRNA-splicing endonuclease subunit Sen34</fullName>
        <ecNumber evidence="4">4.6.1.16</ecNumber>
    </recommendedName>
</protein>
<keyword evidence="2 4" id="KW-0819">tRNA processing</keyword>
<feature type="active site" evidence="5">
    <location>
        <position position="245"/>
    </location>
</feature>
<evidence type="ECO:0000259" key="7">
    <source>
        <dbReference type="Pfam" id="PF26577"/>
    </source>
</evidence>
<dbReference type="GO" id="GO:0000213">
    <property type="term" value="F:tRNA-intron lyase activity"/>
    <property type="evidence" value="ECO:0007669"/>
    <property type="project" value="UniProtKB-UniRule"/>
</dbReference>
<dbReference type="InterPro" id="IPR016690">
    <property type="entry name" value="TSEN34"/>
</dbReference>
<dbReference type="EC" id="4.6.1.16" evidence="4"/>
<dbReference type="Pfam" id="PF01974">
    <property type="entry name" value="tRNA_int_endo"/>
    <property type="match status" value="1"/>
</dbReference>
<dbReference type="InterPro" id="IPR036167">
    <property type="entry name" value="tRNA_intron_Endo_cat-like_sf"/>
</dbReference>
<evidence type="ECO:0000313" key="9">
    <source>
        <dbReference type="Proteomes" id="UP000789706"/>
    </source>
</evidence>
<dbReference type="OrthoDB" id="48041at2759"/>
<keyword evidence="9" id="KW-1185">Reference proteome</keyword>
<evidence type="ECO:0000256" key="3">
    <source>
        <dbReference type="ARBA" id="ARBA00023239"/>
    </source>
</evidence>
<dbReference type="SUPFAM" id="SSF53032">
    <property type="entry name" value="tRNA-intron endonuclease catalytic domain-like"/>
    <property type="match status" value="1"/>
</dbReference>
<dbReference type="GO" id="GO:0003676">
    <property type="term" value="F:nucleic acid binding"/>
    <property type="evidence" value="ECO:0007669"/>
    <property type="project" value="InterPro"/>
</dbReference>
<dbReference type="CDD" id="cd22363">
    <property type="entry name" value="tRNA-intron_lyase_C"/>
    <property type="match status" value="1"/>
</dbReference>